<proteinExistence type="predicted"/>
<keyword evidence="2" id="KW-0560">Oxidoreductase</keyword>
<dbReference type="Pfam" id="PF00903">
    <property type="entry name" value="Glyoxalase"/>
    <property type="match status" value="1"/>
</dbReference>
<reference evidence="2 3" key="1">
    <citation type="journal article" date="2013" name="BMC Genomics">
        <title>Comparative genomics of Campylobacter concisus isolates reveals genetic diversity and provides insights into disease association.</title>
        <authorList>
            <person name="Deshpande N.P."/>
            <person name="Kaakoush N.O."/>
            <person name="Wilkins M.R."/>
            <person name="Mitchell H.M."/>
        </authorList>
    </citation>
    <scope>NUCLEOTIDE SEQUENCE [LARGE SCALE GENOMIC DNA]</scope>
    <source>
        <strain evidence="2 3">UNSWCS</strain>
    </source>
</reference>
<dbReference type="AlphaFoldDB" id="U2FJG4"/>
<keyword evidence="2" id="KW-0223">Dioxygenase</keyword>
<dbReference type="PROSITE" id="PS51819">
    <property type="entry name" value="VOC"/>
    <property type="match status" value="1"/>
</dbReference>
<dbReference type="Gene3D" id="3.10.180.10">
    <property type="entry name" value="2,3-Dihydroxybiphenyl 1,2-Dioxygenase, domain 1"/>
    <property type="match status" value="1"/>
</dbReference>
<dbReference type="EMBL" id="ANNG01000006">
    <property type="protein sequence ID" value="ERJ30455.1"/>
    <property type="molecule type" value="Genomic_DNA"/>
</dbReference>
<sequence length="126" mass="14065">MQIKNLDHIVIVVSDVEEALKFYCDILGMRLAQKDGHISLNFGSQKINLHRFEGEFLPAAKHPTKGSADICLIVEDDIEDVRSELLAKGVEIELGIVRRNGALGAMKSLYIYDFDGNLIELSSYTI</sequence>
<evidence type="ECO:0000313" key="2">
    <source>
        <dbReference type="EMBL" id="ERJ30455.1"/>
    </source>
</evidence>
<evidence type="ECO:0000259" key="1">
    <source>
        <dbReference type="PROSITE" id="PS51819"/>
    </source>
</evidence>
<protein>
    <submittedName>
        <fullName evidence="2">Biphenyl-2,3-diol 1,2-dioxygenase III-related protein</fullName>
    </submittedName>
</protein>
<comment type="caution">
    <text evidence="2">The sequence shown here is derived from an EMBL/GenBank/DDBJ whole genome shotgun (WGS) entry which is preliminary data.</text>
</comment>
<dbReference type="InterPro" id="IPR004360">
    <property type="entry name" value="Glyas_Fos-R_dOase_dom"/>
</dbReference>
<dbReference type="PANTHER" id="PTHR21366:SF31">
    <property type="entry name" value="METALLOTHIOL TRANSFERASE FOSB"/>
    <property type="match status" value="1"/>
</dbReference>
<dbReference type="InterPro" id="IPR050383">
    <property type="entry name" value="GlyoxalaseI/FosfomycinResist"/>
</dbReference>
<evidence type="ECO:0000313" key="3">
    <source>
        <dbReference type="Proteomes" id="UP000016620"/>
    </source>
</evidence>
<dbReference type="GO" id="GO:0051213">
    <property type="term" value="F:dioxygenase activity"/>
    <property type="evidence" value="ECO:0007669"/>
    <property type="project" value="UniProtKB-KW"/>
</dbReference>
<dbReference type="Proteomes" id="UP000016620">
    <property type="component" value="Unassembled WGS sequence"/>
</dbReference>
<accession>U2FJG4</accession>
<dbReference type="SUPFAM" id="SSF54593">
    <property type="entry name" value="Glyoxalase/Bleomycin resistance protein/Dihydroxybiphenyl dioxygenase"/>
    <property type="match status" value="1"/>
</dbReference>
<dbReference type="PANTHER" id="PTHR21366">
    <property type="entry name" value="GLYOXALASE FAMILY PROTEIN"/>
    <property type="match status" value="1"/>
</dbReference>
<organism evidence="2 3">
    <name type="scientific">Campylobacter concisus UNSWCS</name>
    <dbReference type="NCBI Taxonomy" id="1242968"/>
    <lineage>
        <taxon>Bacteria</taxon>
        <taxon>Pseudomonadati</taxon>
        <taxon>Campylobacterota</taxon>
        <taxon>Epsilonproteobacteria</taxon>
        <taxon>Campylobacterales</taxon>
        <taxon>Campylobacteraceae</taxon>
        <taxon>Campylobacter</taxon>
    </lineage>
</organism>
<dbReference type="RefSeq" id="WP_021087053.1">
    <property type="nucleotide sequence ID" value="NZ_ANNG01000006.1"/>
</dbReference>
<feature type="domain" description="VOC" evidence="1">
    <location>
        <begin position="5"/>
        <end position="124"/>
    </location>
</feature>
<dbReference type="InterPro" id="IPR037523">
    <property type="entry name" value="VOC_core"/>
</dbReference>
<dbReference type="CDD" id="cd07253">
    <property type="entry name" value="GLOD5"/>
    <property type="match status" value="1"/>
</dbReference>
<dbReference type="PATRIC" id="fig|1242968.3.peg.320"/>
<name>U2FJG4_9BACT</name>
<gene>
    <name evidence="2" type="ORF">UNSWCS_664</name>
</gene>
<dbReference type="InterPro" id="IPR029068">
    <property type="entry name" value="Glyas_Bleomycin-R_OHBP_Dase"/>
</dbReference>